<dbReference type="EMBL" id="FNUC01000003">
    <property type="protein sequence ID" value="SEE46425.1"/>
    <property type="molecule type" value="Genomic_DNA"/>
</dbReference>
<feature type="region of interest" description="Disordered" evidence="1">
    <location>
        <begin position="663"/>
        <end position="722"/>
    </location>
</feature>
<evidence type="ECO:0000259" key="5">
    <source>
        <dbReference type="Pfam" id="PF20597"/>
    </source>
</evidence>
<accession>A0A1H5J1N1</accession>
<evidence type="ECO:0000313" key="7">
    <source>
        <dbReference type="Proteomes" id="UP000181980"/>
    </source>
</evidence>
<keyword evidence="2" id="KW-0472">Membrane</keyword>
<feature type="signal peptide" evidence="3">
    <location>
        <begin position="1"/>
        <end position="27"/>
    </location>
</feature>
<dbReference type="RefSeq" id="WP_069114559.1">
    <property type="nucleotide sequence ID" value="NZ_FNUC01000003.1"/>
</dbReference>
<feature type="domain" description="DUF5979" evidence="4">
    <location>
        <begin position="460"/>
        <end position="555"/>
    </location>
</feature>
<reference evidence="7" key="1">
    <citation type="submission" date="2016-10" db="EMBL/GenBank/DDBJ databases">
        <authorList>
            <person name="Varghese N."/>
            <person name="Submissions S."/>
        </authorList>
    </citation>
    <scope>NUCLEOTIDE SEQUENCE [LARGE SCALE GENOMIC DNA]</scope>
    <source>
        <strain evidence="7">DSM 45237</strain>
    </source>
</reference>
<dbReference type="InterPro" id="IPR026588">
    <property type="entry name" value="Choice_anch_A"/>
</dbReference>
<keyword evidence="3" id="KW-0732">Signal</keyword>
<proteinExistence type="predicted"/>
<dbReference type="OrthoDB" id="4329128at2"/>
<feature type="domain" description="Choice-of-anchor A" evidence="5">
    <location>
        <begin position="56"/>
        <end position="319"/>
    </location>
</feature>
<gene>
    <name evidence="6" type="ORF">SAMN04488561_1404</name>
</gene>
<evidence type="ECO:0000256" key="1">
    <source>
        <dbReference type="SAM" id="MobiDB-lite"/>
    </source>
</evidence>
<dbReference type="InterPro" id="IPR046022">
    <property type="entry name" value="DUF5979"/>
</dbReference>
<sequence>MKHTLGGLAAATVVTLALSGAVTPAQAAVPDPTCPPVGGMPPIGNVLTYTDASPAVFVGGDYLATGSAAESEGLLVVLGNATFDKAGVFNVGSVGVGSGIVPPPGEPMLQVGGDLTVVPGLNLDVGANVDGGGDVLVGGATSGNVITNGGTASDGLGADAAIAPHGTFLADITSASADLAGQTPTGTTTVQFGAATFAGAGATDLEVFTVDAAQLAASSEVHFTGVADDAPIVVNVVGGPIAYTQNYVSLNGTRVDAFGPDFGNAASQILWNFVDTPSLTLGGSSQFMGSILAPAADVSATASTNGRVLVGGDFTTSGVGNEQHNYPWIGGKGLDCTPTVQSLGGFSGAKVVDGEAAGAVPAETLFTLGYSYLDAGGETVTGTLSLPADGSVVAGPQSLPVGTVVTFTEVNLPTVDGVEWGTPVVSPSSVTIADGQNAQVSVTNTADEAAPSVGGFAGAKVLAGEAAEGVAPETTFALDYSYLDAAGETVTGTLSLPADGSVVAGPQSLPVGTVVTFTEVNLPTVDGVEWGTPVVSPDSVTIAEGETTQVTVTNTANESAPEVGGFAGAKALDGDGADAVPAGTVFTLDYSYPDADGATVTGSLTLPADGSAVAGPQSLPVGTVVTFAEADLPAVDGVEWGTPVVSPDSVTIAEGETAQVTVTNTATAVPEPTPTPTPTQEPTPTPTPTGEPDPTETPTDDPEPTATPTDDPGTDLPDTGAGPRAALVVAALVLLAGGGAALVTTRTRPRRP</sequence>
<feature type="compositionally biased region" description="Pro residues" evidence="1">
    <location>
        <begin position="671"/>
        <end position="691"/>
    </location>
</feature>
<evidence type="ECO:0000256" key="3">
    <source>
        <dbReference type="SAM" id="SignalP"/>
    </source>
</evidence>
<protein>
    <submittedName>
        <fullName evidence="6">Choice-of-anchor A domain-containing protein</fullName>
    </submittedName>
</protein>
<keyword evidence="2" id="KW-1133">Transmembrane helix</keyword>
<feature type="transmembrane region" description="Helical" evidence="2">
    <location>
        <begin position="725"/>
        <end position="744"/>
    </location>
</feature>
<dbReference type="Pfam" id="PF20597">
    <property type="entry name" value="pAdhesive_15"/>
    <property type="match status" value="1"/>
</dbReference>
<organism evidence="6 7">
    <name type="scientific">Jiangella alba</name>
    <dbReference type="NCBI Taxonomy" id="561176"/>
    <lineage>
        <taxon>Bacteria</taxon>
        <taxon>Bacillati</taxon>
        <taxon>Actinomycetota</taxon>
        <taxon>Actinomycetes</taxon>
        <taxon>Jiangellales</taxon>
        <taxon>Jiangellaceae</taxon>
        <taxon>Jiangella</taxon>
    </lineage>
</organism>
<dbReference type="NCBIfam" id="TIGR04215">
    <property type="entry name" value="choice_anch_A"/>
    <property type="match status" value="1"/>
</dbReference>
<dbReference type="Proteomes" id="UP000181980">
    <property type="component" value="Unassembled WGS sequence"/>
</dbReference>
<evidence type="ECO:0000259" key="4">
    <source>
        <dbReference type="Pfam" id="PF19407"/>
    </source>
</evidence>
<feature type="domain" description="DUF5979" evidence="4">
    <location>
        <begin position="570"/>
        <end position="667"/>
    </location>
</feature>
<dbReference type="STRING" id="561176.SAMN04488561_1404"/>
<dbReference type="Pfam" id="PF19407">
    <property type="entry name" value="DUF5979"/>
    <property type="match status" value="3"/>
</dbReference>
<evidence type="ECO:0000313" key="6">
    <source>
        <dbReference type="EMBL" id="SEE46425.1"/>
    </source>
</evidence>
<feature type="chain" id="PRO_5010227433" evidence="3">
    <location>
        <begin position="28"/>
        <end position="752"/>
    </location>
</feature>
<feature type="domain" description="DUF5979" evidence="4">
    <location>
        <begin position="349"/>
        <end position="446"/>
    </location>
</feature>
<evidence type="ECO:0000256" key="2">
    <source>
        <dbReference type="SAM" id="Phobius"/>
    </source>
</evidence>
<name>A0A1H5J1N1_9ACTN</name>
<keyword evidence="2" id="KW-0812">Transmembrane</keyword>
<feature type="compositionally biased region" description="Low complexity" evidence="1">
    <location>
        <begin position="704"/>
        <end position="722"/>
    </location>
</feature>
<keyword evidence="7" id="KW-1185">Reference proteome</keyword>
<dbReference type="AlphaFoldDB" id="A0A1H5J1N1"/>